<dbReference type="KEGG" id="fas:105270485"/>
<protein>
    <submittedName>
        <fullName evidence="3">Uncharacterized protein</fullName>
    </submittedName>
</protein>
<gene>
    <name evidence="3" type="primary">LOC105270485</name>
</gene>
<dbReference type="OrthoDB" id="6630583at2759"/>
<evidence type="ECO:0000256" key="1">
    <source>
        <dbReference type="SAM" id="MobiDB-lite"/>
    </source>
</evidence>
<dbReference type="GeneID" id="105270485"/>
<evidence type="ECO:0000313" key="3">
    <source>
        <dbReference type="RefSeq" id="XP_011309753.1"/>
    </source>
</evidence>
<reference evidence="3" key="1">
    <citation type="submission" date="2025-08" db="UniProtKB">
        <authorList>
            <consortium name="RefSeq"/>
        </authorList>
    </citation>
    <scope>IDENTIFICATION</scope>
    <source>
        <strain evidence="3">USDA-PBARC FA_bdor</strain>
        <tissue evidence="3">Whole organism</tissue>
    </source>
</reference>
<evidence type="ECO:0000313" key="2">
    <source>
        <dbReference type="Proteomes" id="UP000694866"/>
    </source>
</evidence>
<feature type="region of interest" description="Disordered" evidence="1">
    <location>
        <begin position="104"/>
        <end position="155"/>
    </location>
</feature>
<sequence length="282" mass="31785">MSLANFSLPFQLATPAPYMYPPPTQQTPVNHLGLNGVPPGDNFRGERRYQNEPYIPPAAYHQQDQQDHLRQYYKQAPQQQFRGQVHHQVESSQDDGYSFRQDFRQTQTASARHQPRAMPHPEVRPPPVKGPVRETSRVPQEHPAGPRGQEVYPERPDGFIRVNGGAYAGPGAKTSVHAILDYDEDEDDETDVEDYYDENIPNNARVTPIQGPIYLKNGSVPVVPLYSYPQLNNGTFLQIPILWTALSVALGVELRGDLVRGTPCIKKYHQLFCPTAGNTYPM</sequence>
<dbReference type="AlphaFoldDB" id="A0A9R1TIV1"/>
<dbReference type="RefSeq" id="XP_011309753.1">
    <property type="nucleotide sequence ID" value="XM_011311451.1"/>
</dbReference>
<dbReference type="Proteomes" id="UP000694866">
    <property type="component" value="Unplaced"/>
</dbReference>
<name>A0A9R1TIV1_9HYME</name>
<feature type="compositionally biased region" description="Basic and acidic residues" evidence="1">
    <location>
        <begin position="131"/>
        <end position="140"/>
    </location>
</feature>
<organism evidence="2 3">
    <name type="scientific">Fopius arisanus</name>
    <dbReference type="NCBI Taxonomy" id="64838"/>
    <lineage>
        <taxon>Eukaryota</taxon>
        <taxon>Metazoa</taxon>
        <taxon>Ecdysozoa</taxon>
        <taxon>Arthropoda</taxon>
        <taxon>Hexapoda</taxon>
        <taxon>Insecta</taxon>
        <taxon>Pterygota</taxon>
        <taxon>Neoptera</taxon>
        <taxon>Endopterygota</taxon>
        <taxon>Hymenoptera</taxon>
        <taxon>Apocrita</taxon>
        <taxon>Ichneumonoidea</taxon>
        <taxon>Braconidae</taxon>
        <taxon>Opiinae</taxon>
        <taxon>Fopius</taxon>
    </lineage>
</organism>
<keyword evidence="2" id="KW-1185">Reference proteome</keyword>
<proteinExistence type="predicted"/>
<accession>A0A9R1TIV1</accession>
<dbReference type="CTD" id="34077"/>